<evidence type="ECO:0000313" key="8">
    <source>
        <dbReference type="Proteomes" id="UP000316181"/>
    </source>
</evidence>
<accession>A0A542SN83</accession>
<dbReference type="Pfam" id="PF02518">
    <property type="entry name" value="HATPase_c"/>
    <property type="match status" value="1"/>
</dbReference>
<dbReference type="InterPro" id="IPR029016">
    <property type="entry name" value="GAF-like_dom_sf"/>
</dbReference>
<keyword evidence="8" id="KW-1185">Reference proteome</keyword>
<dbReference type="Proteomes" id="UP000316181">
    <property type="component" value="Unassembled WGS sequence"/>
</dbReference>
<evidence type="ECO:0000256" key="3">
    <source>
        <dbReference type="ARBA" id="ARBA00023012"/>
    </source>
</evidence>
<evidence type="ECO:0000256" key="1">
    <source>
        <dbReference type="ARBA" id="ARBA00022679"/>
    </source>
</evidence>
<comment type="caution">
    <text evidence="7">The sequence shown here is derived from an EMBL/GenBank/DDBJ whole genome shotgun (WGS) entry which is preliminary data.</text>
</comment>
<dbReference type="AlphaFoldDB" id="A0A542SN83"/>
<proteinExistence type="predicted"/>
<dbReference type="Pfam" id="PF07730">
    <property type="entry name" value="HisKA_3"/>
    <property type="match status" value="1"/>
</dbReference>
<dbReference type="InterPro" id="IPR003018">
    <property type="entry name" value="GAF"/>
</dbReference>
<dbReference type="InterPro" id="IPR011712">
    <property type="entry name" value="Sig_transdc_His_kin_sub3_dim/P"/>
</dbReference>
<evidence type="ECO:0000259" key="4">
    <source>
        <dbReference type="Pfam" id="PF02518"/>
    </source>
</evidence>
<gene>
    <name evidence="7" type="ORF">FB389_0692</name>
</gene>
<organism evidence="7 8">
    <name type="scientific">Rarobacter incanus</name>
    <dbReference type="NCBI Taxonomy" id="153494"/>
    <lineage>
        <taxon>Bacteria</taxon>
        <taxon>Bacillati</taxon>
        <taxon>Actinomycetota</taxon>
        <taxon>Actinomycetes</taxon>
        <taxon>Micrococcales</taxon>
        <taxon>Rarobacteraceae</taxon>
        <taxon>Rarobacter</taxon>
    </lineage>
</organism>
<dbReference type="InterPro" id="IPR050482">
    <property type="entry name" value="Sensor_HK_TwoCompSys"/>
</dbReference>
<dbReference type="GO" id="GO:0016020">
    <property type="term" value="C:membrane"/>
    <property type="evidence" value="ECO:0007669"/>
    <property type="project" value="InterPro"/>
</dbReference>
<dbReference type="InterPro" id="IPR036890">
    <property type="entry name" value="HATPase_C_sf"/>
</dbReference>
<dbReference type="EMBL" id="VFNV01000001">
    <property type="protein sequence ID" value="TQK76038.1"/>
    <property type="molecule type" value="Genomic_DNA"/>
</dbReference>
<keyword evidence="1" id="KW-0808">Transferase</keyword>
<dbReference type="Gene3D" id="3.30.565.10">
    <property type="entry name" value="Histidine kinase-like ATPase, C-terminal domain"/>
    <property type="match status" value="1"/>
</dbReference>
<dbReference type="GO" id="GO:0046983">
    <property type="term" value="F:protein dimerization activity"/>
    <property type="evidence" value="ECO:0007669"/>
    <property type="project" value="InterPro"/>
</dbReference>
<feature type="domain" description="Signal transduction histidine kinase subgroup 3 dimerisation and phosphoacceptor" evidence="5">
    <location>
        <begin position="191"/>
        <end position="259"/>
    </location>
</feature>
<dbReference type="SUPFAM" id="SSF55781">
    <property type="entry name" value="GAF domain-like"/>
    <property type="match status" value="1"/>
</dbReference>
<keyword evidence="2" id="KW-0418">Kinase</keyword>
<evidence type="ECO:0000313" key="7">
    <source>
        <dbReference type="EMBL" id="TQK76038.1"/>
    </source>
</evidence>
<feature type="domain" description="Histidine kinase/HSP90-like ATPase" evidence="4">
    <location>
        <begin position="314"/>
        <end position="362"/>
    </location>
</feature>
<protein>
    <submittedName>
        <fullName evidence="7">GAF domain-containing protein</fullName>
    </submittedName>
</protein>
<dbReference type="InterPro" id="IPR003594">
    <property type="entry name" value="HATPase_dom"/>
</dbReference>
<feature type="domain" description="GAF" evidence="6">
    <location>
        <begin position="40"/>
        <end position="174"/>
    </location>
</feature>
<name>A0A542SN83_9MICO</name>
<evidence type="ECO:0000256" key="2">
    <source>
        <dbReference type="ARBA" id="ARBA00022777"/>
    </source>
</evidence>
<dbReference type="SUPFAM" id="SSF55874">
    <property type="entry name" value="ATPase domain of HSP90 chaperone/DNA topoisomerase II/histidine kinase"/>
    <property type="match status" value="1"/>
</dbReference>
<dbReference type="Pfam" id="PF13185">
    <property type="entry name" value="GAF_2"/>
    <property type="match status" value="1"/>
</dbReference>
<dbReference type="Gene3D" id="1.20.5.1930">
    <property type="match status" value="1"/>
</dbReference>
<dbReference type="RefSeq" id="WP_246043498.1">
    <property type="nucleotide sequence ID" value="NZ_BAAATB010000008.1"/>
</dbReference>
<dbReference type="PANTHER" id="PTHR24421:SF56">
    <property type="entry name" value="OXYGEN SENSOR HISTIDINE KINASE RESPONSE REGULATOR DOST"/>
    <property type="match status" value="1"/>
</dbReference>
<dbReference type="Gene3D" id="3.30.450.40">
    <property type="match status" value="1"/>
</dbReference>
<evidence type="ECO:0000259" key="5">
    <source>
        <dbReference type="Pfam" id="PF07730"/>
    </source>
</evidence>
<reference evidence="7 8" key="1">
    <citation type="submission" date="2019-06" db="EMBL/GenBank/DDBJ databases">
        <title>Sequencing the genomes of 1000 actinobacteria strains.</title>
        <authorList>
            <person name="Klenk H.-P."/>
        </authorList>
    </citation>
    <scope>NUCLEOTIDE SEQUENCE [LARGE SCALE GENOMIC DNA]</scope>
    <source>
        <strain evidence="7 8">DSM 10596</strain>
    </source>
</reference>
<dbReference type="GO" id="GO:0000155">
    <property type="term" value="F:phosphorelay sensor kinase activity"/>
    <property type="evidence" value="ECO:0007669"/>
    <property type="project" value="InterPro"/>
</dbReference>
<dbReference type="PANTHER" id="PTHR24421">
    <property type="entry name" value="NITRATE/NITRITE SENSOR PROTEIN NARX-RELATED"/>
    <property type="match status" value="1"/>
</dbReference>
<keyword evidence="3" id="KW-0902">Two-component regulatory system</keyword>
<sequence length="416" mass="43892">MPTEPVLDGQRPTRADYEAATRERWISAGAEITTMLLQGADEEDVLEHIVNVAMEIGSADTAALILPGLQGELTAEIVHGNGAGNLLGLVMPREGMSWNALRTGEGHLVDSLAAKPDLHTEALRAYGPALYAPMGTAEQPVGVLLLMRSVGGHVFDAADLRRAQSFAKQAALALVLADARQAQAQARLVEERERIARDLHDLAIQQLFATGMQLEVVRRRAGRGLDKAGLIAIVDEALTSVDSSVREIRSVVRSLRDPDAASGVVERLRRESSLARTGLGFAPSLLITLDGRSVGDDAEDEELFDSVIVGALADDVVAVVREGLANAARHAQASSVSARISLSTQGGGVTVEVEDDGIGLGNVSGRKSGTWNLAARARQHAGESVVRDAPSGHGTLLHWHAPVTLDPAQGAPSPRP</sequence>
<evidence type="ECO:0000259" key="6">
    <source>
        <dbReference type="Pfam" id="PF13185"/>
    </source>
</evidence>